<dbReference type="AlphaFoldDB" id="A0A3A3G4Z7"/>
<organism evidence="6 7">
    <name type="scientific">Noviherbaspirillum saxi</name>
    <dbReference type="NCBI Taxonomy" id="2320863"/>
    <lineage>
        <taxon>Bacteria</taxon>
        <taxon>Pseudomonadati</taxon>
        <taxon>Pseudomonadota</taxon>
        <taxon>Betaproteobacteria</taxon>
        <taxon>Burkholderiales</taxon>
        <taxon>Oxalobacteraceae</taxon>
        <taxon>Noviherbaspirillum</taxon>
    </lineage>
</organism>
<evidence type="ECO:0000313" key="7">
    <source>
        <dbReference type="Proteomes" id="UP000265955"/>
    </source>
</evidence>
<reference evidence="7" key="1">
    <citation type="submission" date="2018-09" db="EMBL/GenBank/DDBJ databases">
        <authorList>
            <person name="Zhu H."/>
        </authorList>
    </citation>
    <scope>NUCLEOTIDE SEQUENCE [LARGE SCALE GENOMIC DNA]</scope>
    <source>
        <strain evidence="7">K1R23-30</strain>
    </source>
</reference>
<sequence>MLEVFNRYWRVVGTGISFASFGVGGLLLRVLVFPTMNIFVWNASRRKTAARNVIRLTFRAFVRMMVGLRVLRYEIKGLEKLERRGLLILANHPTLIDTVFLMSFVKQADCIVKNQLWNNPVTHGPVRAAGYINNTSGPELIEQCIKSIQQGSNLIVFPEGTRTRRDGSICFKRGAANIAVRGNIDVTPVLIRCTPSTLGKEDKWWKVPARRVQLTIEVRDDIPIHPFIAAADNEAIAARRLTEYLQHFFVEENKGHAVA</sequence>
<dbReference type="PANTHER" id="PTHR10434">
    <property type="entry name" value="1-ACYL-SN-GLYCEROL-3-PHOSPHATE ACYLTRANSFERASE"/>
    <property type="match status" value="1"/>
</dbReference>
<keyword evidence="3 6" id="KW-0012">Acyltransferase</keyword>
<dbReference type="OrthoDB" id="9812274at2"/>
<dbReference type="InterPro" id="IPR002123">
    <property type="entry name" value="Plipid/glycerol_acylTrfase"/>
</dbReference>
<dbReference type="SUPFAM" id="SSF69593">
    <property type="entry name" value="Glycerol-3-phosphate (1)-acyltransferase"/>
    <property type="match status" value="1"/>
</dbReference>
<evidence type="ECO:0000256" key="3">
    <source>
        <dbReference type="ARBA" id="ARBA00023315"/>
    </source>
</evidence>
<comment type="pathway">
    <text evidence="1">Lipid metabolism.</text>
</comment>
<dbReference type="GO" id="GO:0006654">
    <property type="term" value="P:phosphatidic acid biosynthetic process"/>
    <property type="evidence" value="ECO:0007669"/>
    <property type="project" value="TreeGrafter"/>
</dbReference>
<dbReference type="SMART" id="SM00563">
    <property type="entry name" value="PlsC"/>
    <property type="match status" value="1"/>
</dbReference>
<proteinExistence type="predicted"/>
<accession>A0A3A3G4Z7</accession>
<evidence type="ECO:0000256" key="1">
    <source>
        <dbReference type="ARBA" id="ARBA00005189"/>
    </source>
</evidence>
<evidence type="ECO:0000259" key="5">
    <source>
        <dbReference type="SMART" id="SM00563"/>
    </source>
</evidence>
<dbReference type="RefSeq" id="WP_119767156.1">
    <property type="nucleotide sequence ID" value="NZ_QYUO01000001.1"/>
</dbReference>
<dbReference type="EMBL" id="QYUO01000001">
    <property type="protein sequence ID" value="RJF97205.1"/>
    <property type="molecule type" value="Genomic_DNA"/>
</dbReference>
<dbReference type="GO" id="GO:0003841">
    <property type="term" value="F:1-acylglycerol-3-phosphate O-acyltransferase activity"/>
    <property type="evidence" value="ECO:0007669"/>
    <property type="project" value="TreeGrafter"/>
</dbReference>
<keyword evidence="4" id="KW-0812">Transmembrane</keyword>
<keyword evidence="2 6" id="KW-0808">Transferase</keyword>
<evidence type="ECO:0000313" key="6">
    <source>
        <dbReference type="EMBL" id="RJF97205.1"/>
    </source>
</evidence>
<dbReference type="PANTHER" id="PTHR10434:SF66">
    <property type="entry name" value="PHOSPHOLIPID_GLYCEROL ACYLTRANSFERASE DOMAIN-CONTAINING PROTEIN"/>
    <property type="match status" value="1"/>
</dbReference>
<comment type="caution">
    <text evidence="6">The sequence shown here is derived from an EMBL/GenBank/DDBJ whole genome shotgun (WGS) entry which is preliminary data.</text>
</comment>
<feature type="transmembrane region" description="Helical" evidence="4">
    <location>
        <begin position="12"/>
        <end position="33"/>
    </location>
</feature>
<feature type="domain" description="Phospholipid/glycerol acyltransferase" evidence="5">
    <location>
        <begin position="86"/>
        <end position="194"/>
    </location>
</feature>
<dbReference type="Pfam" id="PF01553">
    <property type="entry name" value="Acyltransferase"/>
    <property type="match status" value="1"/>
</dbReference>
<dbReference type="Proteomes" id="UP000265955">
    <property type="component" value="Unassembled WGS sequence"/>
</dbReference>
<keyword evidence="7" id="KW-1185">Reference proteome</keyword>
<evidence type="ECO:0000256" key="2">
    <source>
        <dbReference type="ARBA" id="ARBA00022679"/>
    </source>
</evidence>
<keyword evidence="4" id="KW-1133">Transmembrane helix</keyword>
<protein>
    <submittedName>
        <fullName evidence="6">1-acyl-sn-glycerol-3-phosphate acyltransferase</fullName>
    </submittedName>
</protein>
<gene>
    <name evidence="6" type="ORF">D3871_00655</name>
</gene>
<keyword evidence="4" id="KW-0472">Membrane</keyword>
<evidence type="ECO:0000256" key="4">
    <source>
        <dbReference type="SAM" id="Phobius"/>
    </source>
</evidence>
<dbReference type="CDD" id="cd07989">
    <property type="entry name" value="LPLAT_AGPAT-like"/>
    <property type="match status" value="1"/>
</dbReference>
<name>A0A3A3G4Z7_9BURK</name>